<dbReference type="EMBL" id="CABD030032073">
    <property type="status" value="NOT_ANNOTATED_CDS"/>
    <property type="molecule type" value="Genomic_DNA"/>
</dbReference>
<dbReference type="GO" id="GO:0098839">
    <property type="term" value="C:postsynaptic density membrane"/>
    <property type="evidence" value="ECO:0000318"/>
    <property type="project" value="GO_Central"/>
</dbReference>
<feature type="domain" description="Ionotropic glutamate receptor C-terminal" evidence="19">
    <location>
        <begin position="384"/>
        <end position="741"/>
    </location>
</feature>
<dbReference type="AlphaFoldDB" id="G3QDP7"/>
<dbReference type="eggNOG" id="KOG1052">
    <property type="taxonomic scope" value="Eukaryota"/>
</dbReference>
<dbReference type="CDD" id="cd06391">
    <property type="entry name" value="PBP1_iGluR_delta_2"/>
    <property type="match status" value="1"/>
</dbReference>
<feature type="transmembrane region" description="Helical" evidence="18">
    <location>
        <begin position="765"/>
        <end position="789"/>
    </location>
</feature>
<dbReference type="GO" id="GO:0060134">
    <property type="term" value="P:prepulse inhibition"/>
    <property type="evidence" value="ECO:0007669"/>
    <property type="project" value="Ensembl"/>
</dbReference>
<dbReference type="HOGENOM" id="CLU_007257_1_1_1"/>
<dbReference type="GO" id="GO:0032281">
    <property type="term" value="C:AMPA glutamate receptor complex"/>
    <property type="evidence" value="ECO:0000318"/>
    <property type="project" value="GO_Central"/>
</dbReference>
<evidence type="ECO:0000313" key="21">
    <source>
        <dbReference type="Proteomes" id="UP000001519"/>
    </source>
</evidence>
<evidence type="ECO:0000256" key="13">
    <source>
        <dbReference type="ARBA" id="ARBA00023286"/>
    </source>
</evidence>
<evidence type="ECO:0000256" key="16">
    <source>
        <dbReference type="PIRSR" id="PIRSR601508-2"/>
    </source>
</evidence>
<dbReference type="GO" id="GO:0010975">
    <property type="term" value="P:regulation of neuron projection development"/>
    <property type="evidence" value="ECO:0007669"/>
    <property type="project" value="Ensembl"/>
</dbReference>
<comment type="similarity">
    <text evidence="18">Belongs to the glutamate-gated ion channel (TC 1.A.10.1) family.</text>
</comment>
<dbReference type="Proteomes" id="UP000001519">
    <property type="component" value="Chromosome 4"/>
</dbReference>
<evidence type="ECO:0000256" key="4">
    <source>
        <dbReference type="ARBA" id="ARBA00022692"/>
    </source>
</evidence>
<reference evidence="20" key="4">
    <citation type="submission" date="2025-09" db="UniProtKB">
        <authorList>
            <consortium name="Ensembl"/>
        </authorList>
    </citation>
    <scope>IDENTIFICATION</scope>
</reference>
<dbReference type="InterPro" id="IPR028082">
    <property type="entry name" value="Peripla_BP_I"/>
</dbReference>
<sequence length="941" mass="105930">MEVFPFLLVLSVWWSRTWDSANADSIIHIGAIFDESAKKDDEVFRTAVGDLNQNEEILQTEKITFSVTFVDGNNPFQAVQEACELMNQGILALVSSIGCTSAGSLQSLADAMHIPHLFIQRSTAGTPRSGCGLTRSNRNDDYTLSVRPPVYLHDVILRVVTEYAWQKFIIFYDSEYDIRGIQEFLDKVSQQGMDVALQKVENNINKMITTLFDTMRIEELNRYRDTLRRAILVMNPATAKSFITEVVETNLVAFDCHWIIINEEINDVDVQELVRRSIGRLTIIRQTFPVPQNISQRCFRGNHRISSTLCDPKDPFAQNMEISNLYIYDTVLLLANAFHKKLEDRKWHSMASLSCIRKNSKPWQGGRSMLETIKKGGVSGLTGELEFGENGGNPNVHFEILGTNYGEELGRGVRKLGCWNPVTGLNGSLTDKKLENNMRGVVLRVVTVLRADIGISALTITPDRENVVDFTTRYMDYSVGVLLRRAEKTVDMFACLAPFDLSLWACIAGTVLLVGLLVYLLNWLNPPRLQMGSMTSTTLYNSMWFVYGSFVQQGGEVPYTTLATRMMMGAWWLFALIVISSYTANLAAFLTITRIESSIQSLQDLSKQTEIPYGTVLDSAVYEHVRMKGLNPFERDSMYSQMWRMINRSNGSENNVLESQAGIQKVKYGNYAFVWDAAVLEYVAINDPDCSFYTIGNTVADRGYGIALQHGSPYRDVFSQRILELQQNGDMDILKHKWWPKNGQCDLYSSVDTKQKGGALDIKSFAGVFCILAAGIVLSCFIAMLETWWNKRKGSRVPSKEDDKEIDLEHLHRRVNSLCTDDDSPHKQFSTSSIDLTPLDIDTLPTRQALEQISDFRNTHITTTTFIPEQIQTLSRTLSAKAASGFTFGNVPEHRTGPFRHRAPNGGFFRSPIKTMSSIPYQPTPTLGLNLGNDPDRGTSI</sequence>
<dbReference type="eggNOG" id="KOG1054">
    <property type="taxonomic scope" value="Eukaryota"/>
</dbReference>
<dbReference type="InterPro" id="IPR019594">
    <property type="entry name" value="Glu/Gly-bd"/>
</dbReference>
<dbReference type="FunFam" id="3.40.50.2300:FF:000068">
    <property type="entry name" value="Glutamate receptor, ionotropic, delta 1b"/>
    <property type="match status" value="1"/>
</dbReference>
<dbReference type="GO" id="GO:0043197">
    <property type="term" value="C:dendritic spine"/>
    <property type="evidence" value="ECO:0000318"/>
    <property type="project" value="GO_Central"/>
</dbReference>
<feature type="binding site" evidence="15">
    <location>
        <position position="676"/>
    </location>
    <ligand>
        <name>L-glutamate</name>
        <dbReference type="ChEBI" id="CHEBI:29985"/>
    </ligand>
</feature>
<evidence type="ECO:0000256" key="12">
    <source>
        <dbReference type="ARBA" id="ARBA00023257"/>
    </source>
</evidence>
<dbReference type="GO" id="GO:0097110">
    <property type="term" value="F:scaffold protein binding"/>
    <property type="evidence" value="ECO:0007669"/>
    <property type="project" value="Ensembl"/>
</dbReference>
<evidence type="ECO:0000256" key="2">
    <source>
        <dbReference type="ARBA" id="ARBA00022448"/>
    </source>
</evidence>
<dbReference type="GO" id="GO:0098978">
    <property type="term" value="C:glutamatergic synapse"/>
    <property type="evidence" value="ECO:0007669"/>
    <property type="project" value="Ensembl"/>
</dbReference>
<evidence type="ECO:0000256" key="18">
    <source>
        <dbReference type="RuleBase" id="RU367118"/>
    </source>
</evidence>
<dbReference type="GO" id="GO:0098688">
    <property type="term" value="C:parallel fiber to Purkinje cell synapse"/>
    <property type="evidence" value="ECO:0007669"/>
    <property type="project" value="Ensembl"/>
</dbReference>
<evidence type="ECO:0000256" key="10">
    <source>
        <dbReference type="ARBA" id="ARBA00023170"/>
    </source>
</evidence>
<keyword evidence="21" id="KW-1185">Reference proteome</keyword>
<evidence type="ECO:0000256" key="5">
    <source>
        <dbReference type="ARBA" id="ARBA00022729"/>
    </source>
</evidence>
<dbReference type="STRING" id="9593.ENSGGOP00000000372"/>
<dbReference type="EMBL" id="CABD030032074">
    <property type="status" value="NOT_ANNOTATED_CDS"/>
    <property type="molecule type" value="Genomic_DNA"/>
</dbReference>
<keyword evidence="11" id="KW-0325">Glycoprotein</keyword>
<reference evidence="20 21" key="2">
    <citation type="journal article" date="2012" name="Nature">
        <title>Insights into hominid evolution from the gorilla genome sequence.</title>
        <authorList>
            <person name="Scally A."/>
            <person name="Dutheil J.Y."/>
            <person name="Hillier L.W."/>
            <person name="Jordan G.E."/>
            <person name="Goodhead I."/>
            <person name="Herrero J."/>
            <person name="Hobolth A."/>
            <person name="Lappalainen T."/>
            <person name="Mailund T."/>
            <person name="Marques-Bonet T."/>
            <person name="McCarthy S."/>
            <person name="Montgomery S.H."/>
            <person name="Schwalie P.C."/>
            <person name="Tang Y.A."/>
            <person name="Ward M.C."/>
            <person name="Xue Y."/>
            <person name="Yngvadottir B."/>
            <person name="Alkan C."/>
            <person name="Andersen L.N."/>
            <person name="Ayub Q."/>
            <person name="Ball E.V."/>
            <person name="Beal K."/>
            <person name="Bradley B.J."/>
            <person name="Chen Y."/>
            <person name="Clee C.M."/>
            <person name="Fitzgerald S."/>
            <person name="Graves T.A."/>
            <person name="Gu Y."/>
            <person name="Heath P."/>
            <person name="Heger A."/>
            <person name="Karakoc E."/>
            <person name="Kolb-Kokocinski A."/>
            <person name="Laird G.K."/>
            <person name="Lunter G."/>
            <person name="Meader S."/>
            <person name="Mort M."/>
            <person name="Mullikin J.C."/>
            <person name="Munch K."/>
            <person name="O'Connor T.D."/>
            <person name="Phillips A.D."/>
            <person name="Prado-Martinez J."/>
            <person name="Rogers A.S."/>
            <person name="Sajjadian S."/>
            <person name="Schmidt D."/>
            <person name="Shaw K."/>
            <person name="Simpson J.T."/>
            <person name="Stenson P.D."/>
            <person name="Turner D.J."/>
            <person name="Vigilant L."/>
            <person name="Vilella A.J."/>
            <person name="Whitener W."/>
            <person name="Zhu B."/>
            <person name="Cooper D.N."/>
            <person name="de Jong P."/>
            <person name="Dermitzakis E.T."/>
            <person name="Eichler E.E."/>
            <person name="Flicek P."/>
            <person name="Goldman N."/>
            <person name="Mundy N.I."/>
            <person name="Ning Z."/>
            <person name="Odom D.T."/>
            <person name="Ponting C.P."/>
            <person name="Quail M.A."/>
            <person name="Ryder O.A."/>
            <person name="Searle S.M."/>
            <person name="Warren W.C."/>
            <person name="Wilson R.K."/>
            <person name="Schierup M.H."/>
            <person name="Rogers J."/>
            <person name="Tyler-Smith C."/>
            <person name="Durbin R."/>
        </authorList>
    </citation>
    <scope>NUCLEOTIDE SEQUENCE [LARGE SCALE GENOMIC DNA]</scope>
</reference>
<feature type="signal peptide" evidence="18">
    <location>
        <begin position="1"/>
        <end position="23"/>
    </location>
</feature>
<comment type="subcellular location">
    <subcellularLocation>
        <location evidence="1">Cell membrane</location>
        <topology evidence="1">Multi-pass membrane protein</topology>
    </subcellularLocation>
    <subcellularLocation>
        <location evidence="18">Postsynaptic cell membrane</location>
        <topology evidence="18">Multi-pass membrane protein</topology>
    </subcellularLocation>
</comment>
<dbReference type="SMART" id="SM00079">
    <property type="entry name" value="PBPe"/>
    <property type="match status" value="1"/>
</dbReference>
<feature type="site" description="Crucial to convey clamshell closure to channel opening" evidence="16">
    <location>
        <position position="599"/>
    </location>
</feature>
<dbReference type="Pfam" id="PF00060">
    <property type="entry name" value="Lig_chan"/>
    <property type="match status" value="1"/>
</dbReference>
<dbReference type="InParanoid" id="G3QDP7"/>
<feature type="transmembrane region" description="Helical" evidence="18">
    <location>
        <begin position="570"/>
        <end position="592"/>
    </location>
</feature>
<reference evidence="21" key="1">
    <citation type="submission" date="2011-05" db="EMBL/GenBank/DDBJ databases">
        <title>Insights into the evolution of the great apes provided by the gorilla genome.</title>
        <authorList>
            <person name="Scally A."/>
        </authorList>
    </citation>
    <scope>NUCLEOTIDE SEQUENCE [LARGE SCALE GENOMIC DNA]</scope>
</reference>
<dbReference type="GO" id="GO:0099538">
    <property type="term" value="P:synaptic signaling via neuropeptide"/>
    <property type="evidence" value="ECO:0007669"/>
    <property type="project" value="Ensembl"/>
</dbReference>
<dbReference type="GO" id="GO:1904315">
    <property type="term" value="F:transmitter-gated monoatomic ion channel activity involved in regulation of postsynaptic membrane potential"/>
    <property type="evidence" value="ECO:0000318"/>
    <property type="project" value="GO_Central"/>
</dbReference>
<dbReference type="GO" id="GO:0005886">
    <property type="term" value="C:plasma membrane"/>
    <property type="evidence" value="ECO:0000318"/>
    <property type="project" value="GO_Central"/>
</dbReference>
<evidence type="ECO:0000256" key="1">
    <source>
        <dbReference type="ARBA" id="ARBA00004651"/>
    </source>
</evidence>
<dbReference type="Pfam" id="PF10613">
    <property type="entry name" value="Lig_chan-Glu_bd"/>
    <property type="match status" value="1"/>
</dbReference>
<feature type="transmembrane region" description="Helical" evidence="18">
    <location>
        <begin position="501"/>
        <end position="521"/>
    </location>
</feature>
<dbReference type="Pfam" id="PF01094">
    <property type="entry name" value="ANF_receptor"/>
    <property type="match status" value="1"/>
</dbReference>
<dbReference type="GO" id="GO:0021707">
    <property type="term" value="P:cerebellar granule cell differentiation"/>
    <property type="evidence" value="ECO:0007669"/>
    <property type="project" value="Ensembl"/>
</dbReference>
<feature type="binding site" evidence="15">
    <location>
        <position position="464"/>
    </location>
    <ligand>
        <name>L-glutamate</name>
        <dbReference type="ChEBI" id="CHEBI:29985"/>
    </ligand>
</feature>
<keyword evidence="4 18" id="KW-0812">Transmembrane</keyword>
<dbReference type="FunCoup" id="G3QDP7">
    <property type="interactions" value="495"/>
</dbReference>
<dbReference type="PRINTS" id="PR00177">
    <property type="entry name" value="NMDARECEPTOR"/>
</dbReference>
<comment type="function">
    <text evidence="18">Receptor for glutamate that functions as a ligand-gated ion channel in the central nervous system and plays an important role in excitatory synaptic transmission. L-glutamate acts as an excitatory neurotransmitter at many synapses in the central nervous system.</text>
</comment>
<accession>G3QDP7</accession>
<keyword evidence="12 18" id="KW-0628">Postsynaptic cell membrane</keyword>
<dbReference type="GO" id="GO:0004971">
    <property type="term" value="F:AMPA glutamate receptor activity"/>
    <property type="evidence" value="ECO:0000318"/>
    <property type="project" value="GO_Central"/>
</dbReference>
<dbReference type="GO" id="GO:0007157">
    <property type="term" value="P:heterophilic cell-cell adhesion via plasma membrane cell adhesion molecules"/>
    <property type="evidence" value="ECO:0007669"/>
    <property type="project" value="Ensembl"/>
</dbReference>
<keyword evidence="8 18" id="KW-0406">Ion transport</keyword>
<dbReference type="GeneTree" id="ENSGT00940000155192"/>
<evidence type="ECO:0000256" key="17">
    <source>
        <dbReference type="PIRSR" id="PIRSR601508-3"/>
    </source>
</evidence>
<evidence type="ECO:0000256" key="6">
    <source>
        <dbReference type="ARBA" id="ARBA00022989"/>
    </source>
</evidence>
<feature type="disulfide bond" evidence="17">
    <location>
        <begin position="83"/>
        <end position="355"/>
    </location>
</feature>
<gene>
    <name evidence="20" type="primary">GRID2</name>
</gene>
<dbReference type="GO" id="GO:0060079">
    <property type="term" value="P:excitatory postsynaptic potential"/>
    <property type="evidence" value="ECO:0007669"/>
    <property type="project" value="Ensembl"/>
</dbReference>
<dbReference type="GO" id="GO:0050804">
    <property type="term" value="P:modulation of chemical synaptic transmission"/>
    <property type="evidence" value="ECO:0000318"/>
    <property type="project" value="GO_Central"/>
</dbReference>
<dbReference type="FunFam" id="3.40.190.10:FF:000040">
    <property type="entry name" value="Glutamate receptor, ionotropic, delta 2"/>
    <property type="match status" value="1"/>
</dbReference>
<evidence type="ECO:0000256" key="11">
    <source>
        <dbReference type="ARBA" id="ARBA00023180"/>
    </source>
</evidence>
<evidence type="ECO:0000259" key="19">
    <source>
        <dbReference type="SMART" id="SM00079"/>
    </source>
</evidence>
<evidence type="ECO:0000313" key="20">
    <source>
        <dbReference type="Ensembl" id="ENSGGOP00000000372.3"/>
    </source>
</evidence>
<dbReference type="EMBL" id="CABD030032077">
    <property type="status" value="NOT_ANNOTATED_CDS"/>
    <property type="molecule type" value="Genomic_DNA"/>
</dbReference>
<keyword evidence="6 18" id="KW-1133">Transmembrane helix</keyword>
<keyword evidence="9 18" id="KW-0472">Membrane</keyword>
<dbReference type="EMBL" id="CABD030032071">
    <property type="status" value="NOT_ANNOTATED_CDS"/>
    <property type="molecule type" value="Genomic_DNA"/>
</dbReference>
<dbReference type="GO" id="GO:0008104">
    <property type="term" value="P:intracellular protein localization"/>
    <property type="evidence" value="ECO:0007669"/>
    <property type="project" value="Ensembl"/>
</dbReference>
<dbReference type="SUPFAM" id="SSF53822">
    <property type="entry name" value="Periplasmic binding protein-like I"/>
    <property type="match status" value="1"/>
</dbReference>
<dbReference type="Gene3D" id="1.10.287.70">
    <property type="match status" value="1"/>
</dbReference>
<keyword evidence="10 18" id="KW-0675">Receptor</keyword>
<dbReference type="PANTHER" id="PTHR18966">
    <property type="entry name" value="IONOTROPIC GLUTAMATE RECEPTOR"/>
    <property type="match status" value="1"/>
</dbReference>
<keyword evidence="2 18" id="KW-0813">Transport</keyword>
<keyword evidence="7 18" id="KW-0770">Synapse</keyword>
<dbReference type="FunFam" id="1.10.287.70:FF:000045">
    <property type="entry name" value="Glutamate receptor, ionotropic, delta 2"/>
    <property type="match status" value="1"/>
</dbReference>
<dbReference type="InterPro" id="IPR001320">
    <property type="entry name" value="Iontro_rcpt_C"/>
</dbReference>
<dbReference type="InterPro" id="IPR001828">
    <property type="entry name" value="ANF_lig-bd_rcpt"/>
</dbReference>
<dbReference type="GO" id="GO:0035249">
    <property type="term" value="P:synaptic transmission, glutamatergic"/>
    <property type="evidence" value="ECO:0000318"/>
    <property type="project" value="GO_Central"/>
</dbReference>
<keyword evidence="5 18" id="KW-0732">Signal</keyword>
<keyword evidence="3 18" id="KW-1003">Cell membrane</keyword>
<protein>
    <recommendedName>
        <fullName evidence="18">Glutamate receptor</fullName>
    </recommendedName>
</protein>
<reference evidence="20" key="3">
    <citation type="submission" date="2025-08" db="UniProtKB">
        <authorList>
            <consortium name="Ensembl"/>
        </authorList>
    </citation>
    <scope>IDENTIFICATION</scope>
</reference>
<dbReference type="InterPro" id="IPR015683">
    <property type="entry name" value="Ionotropic_Glu_rcpt"/>
</dbReference>
<keyword evidence="13 18" id="KW-1071">Ligand-gated ion channel</keyword>
<name>G3QDP7_GORGO</name>
<dbReference type="EMBL" id="CABD030032075">
    <property type="status" value="NOT_ANNOTATED_CDS"/>
    <property type="molecule type" value="Genomic_DNA"/>
</dbReference>
<dbReference type="EMBL" id="CABD030032078">
    <property type="status" value="NOT_ANNOTATED_CDS"/>
    <property type="molecule type" value="Genomic_DNA"/>
</dbReference>
<dbReference type="OMA" id="EXISNLY"/>
<keyword evidence="14 18" id="KW-0407">Ion channel</keyword>
<dbReference type="EMBL" id="CABD030032076">
    <property type="status" value="NOT_ANNOTATED_CDS"/>
    <property type="molecule type" value="Genomic_DNA"/>
</dbReference>
<evidence type="ECO:0000256" key="8">
    <source>
        <dbReference type="ARBA" id="ARBA00023065"/>
    </source>
</evidence>
<dbReference type="Ensembl" id="ENSGGOT00000000381.3">
    <property type="protein sequence ID" value="ENSGGOP00000000372.3"/>
    <property type="gene ID" value="ENSGGOG00000000378.3"/>
</dbReference>
<dbReference type="Gene3D" id="3.40.50.2300">
    <property type="match status" value="2"/>
</dbReference>
<dbReference type="Gene3D" id="3.40.190.10">
    <property type="entry name" value="Periplasmic binding protein-like II"/>
    <property type="match status" value="2"/>
</dbReference>
<dbReference type="SUPFAM" id="SSF53850">
    <property type="entry name" value="Periplasmic binding protein-like II"/>
    <property type="match status" value="1"/>
</dbReference>
<feature type="disulfide bond" evidence="17">
    <location>
        <begin position="690"/>
        <end position="745"/>
    </location>
</feature>
<dbReference type="GO" id="GO:0051965">
    <property type="term" value="P:positive regulation of synapse assembly"/>
    <property type="evidence" value="ECO:0007669"/>
    <property type="project" value="Ensembl"/>
</dbReference>
<dbReference type="EMBL" id="CABD030032069">
    <property type="status" value="NOT_ANNOTATED_CDS"/>
    <property type="molecule type" value="Genomic_DNA"/>
</dbReference>
<evidence type="ECO:0000256" key="7">
    <source>
        <dbReference type="ARBA" id="ARBA00023018"/>
    </source>
</evidence>
<feature type="binding site" evidence="15">
    <location>
        <position position="459"/>
    </location>
    <ligand>
        <name>L-glutamate</name>
        <dbReference type="ChEBI" id="CHEBI:29985"/>
    </ligand>
</feature>
<evidence type="ECO:0000256" key="3">
    <source>
        <dbReference type="ARBA" id="ARBA00022475"/>
    </source>
</evidence>
<evidence type="ECO:0000256" key="15">
    <source>
        <dbReference type="PIRSR" id="PIRSR601508-1"/>
    </source>
</evidence>
<dbReference type="Bgee" id="ENSGGOG00000000378">
    <property type="expression patterns" value="Expressed in cerebellum and 3 other cell types or tissues"/>
</dbReference>
<dbReference type="EMBL" id="CABD030032072">
    <property type="status" value="NOT_ANNOTATED_CDS"/>
    <property type="molecule type" value="Genomic_DNA"/>
</dbReference>
<dbReference type="EMBL" id="CABD030032070">
    <property type="status" value="NOT_ANNOTATED_CDS"/>
    <property type="molecule type" value="Genomic_DNA"/>
</dbReference>
<dbReference type="GO" id="GO:0099072">
    <property type="term" value="P:regulation of postsynaptic membrane neurotransmitter receptor levels"/>
    <property type="evidence" value="ECO:0007669"/>
    <property type="project" value="Ensembl"/>
</dbReference>
<organism evidence="20 21">
    <name type="scientific">Gorilla gorilla gorilla</name>
    <name type="common">Western lowland gorilla</name>
    <dbReference type="NCBI Taxonomy" id="9595"/>
    <lineage>
        <taxon>Eukaryota</taxon>
        <taxon>Metazoa</taxon>
        <taxon>Chordata</taxon>
        <taxon>Craniata</taxon>
        <taxon>Vertebrata</taxon>
        <taxon>Euteleostomi</taxon>
        <taxon>Mammalia</taxon>
        <taxon>Eutheria</taxon>
        <taxon>Euarchontoglires</taxon>
        <taxon>Primates</taxon>
        <taxon>Haplorrhini</taxon>
        <taxon>Catarrhini</taxon>
        <taxon>Hominidae</taxon>
        <taxon>Gorilla</taxon>
    </lineage>
</organism>
<evidence type="ECO:0000256" key="9">
    <source>
        <dbReference type="ARBA" id="ARBA00023136"/>
    </source>
</evidence>
<dbReference type="GO" id="GO:0043523">
    <property type="term" value="P:regulation of neuron apoptotic process"/>
    <property type="evidence" value="ECO:0007669"/>
    <property type="project" value="Ensembl"/>
</dbReference>
<dbReference type="InterPro" id="IPR001508">
    <property type="entry name" value="Iono_Glu_rcpt_met"/>
</dbReference>
<dbReference type="GO" id="GO:0099151">
    <property type="term" value="P:regulation of postsynaptic density assembly"/>
    <property type="evidence" value="ECO:0007669"/>
    <property type="project" value="Ensembl"/>
</dbReference>
<feature type="site" description="Interaction with the cone snail toxin Con-ikot-ikot" evidence="16">
    <location>
        <position position="626"/>
    </location>
</feature>
<feature type="chain" id="PRO_5041020994" description="Glutamate receptor" evidence="18">
    <location>
        <begin position="24"/>
        <end position="941"/>
    </location>
</feature>
<dbReference type="GO" id="GO:0030165">
    <property type="term" value="F:PDZ domain binding"/>
    <property type="evidence" value="ECO:0007669"/>
    <property type="project" value="Ensembl"/>
</dbReference>
<evidence type="ECO:0000256" key="14">
    <source>
        <dbReference type="ARBA" id="ARBA00023303"/>
    </source>
</evidence>
<proteinExistence type="inferred from homology"/>
<keyword evidence="17" id="KW-1015">Disulfide bond</keyword>
<dbReference type="GO" id="GO:1904861">
    <property type="term" value="P:excitatory synapse assembly"/>
    <property type="evidence" value="ECO:0007669"/>
    <property type="project" value="Ensembl"/>
</dbReference>
<dbReference type="GO" id="GO:1900454">
    <property type="term" value="P:positive regulation of long-term synaptic depression"/>
    <property type="evidence" value="ECO:0007669"/>
    <property type="project" value="Ensembl"/>
</dbReference>